<accession>A0A922IMC4</accession>
<dbReference type="AlphaFoldDB" id="A0A922IMC4"/>
<name>A0A922IMC4_SCHHA</name>
<feature type="transmembrane region" description="Helical" evidence="1">
    <location>
        <begin position="81"/>
        <end position="101"/>
    </location>
</feature>
<comment type="caution">
    <text evidence="2">The sequence shown here is derived from an EMBL/GenBank/DDBJ whole genome shotgun (WGS) entry which is preliminary data.</text>
</comment>
<keyword evidence="1" id="KW-0472">Membrane</keyword>
<reference evidence="2" key="1">
    <citation type="journal article" date="2012" name="Nat. Genet.">
        <title>Whole-genome sequence of Schistosoma haematobium.</title>
        <authorList>
            <person name="Young N.D."/>
            <person name="Jex A.R."/>
            <person name="Li B."/>
            <person name="Liu S."/>
            <person name="Yang L."/>
            <person name="Xiong Z."/>
            <person name="Li Y."/>
            <person name="Cantacessi C."/>
            <person name="Hall R.S."/>
            <person name="Xu X."/>
            <person name="Chen F."/>
            <person name="Wu X."/>
            <person name="Zerlotini A."/>
            <person name="Oliveira G."/>
            <person name="Hofmann A."/>
            <person name="Zhang G."/>
            <person name="Fang X."/>
            <person name="Kang Y."/>
            <person name="Campbell B.E."/>
            <person name="Loukas A."/>
            <person name="Ranganathan S."/>
            <person name="Rollinson D."/>
            <person name="Rinaldi G."/>
            <person name="Brindley P.J."/>
            <person name="Yang H."/>
            <person name="Wang J."/>
            <person name="Wang J."/>
            <person name="Gasser R.B."/>
        </authorList>
    </citation>
    <scope>NUCLEOTIDE SEQUENCE</scope>
</reference>
<dbReference type="KEGG" id="shx:MS3_00007347"/>
<feature type="transmembrane region" description="Helical" evidence="1">
    <location>
        <begin position="179"/>
        <end position="199"/>
    </location>
</feature>
<keyword evidence="1" id="KW-1133">Transmembrane helix</keyword>
<gene>
    <name evidence="2" type="ORF">MS3_00007347</name>
</gene>
<evidence type="ECO:0000313" key="2">
    <source>
        <dbReference type="EMBL" id="KAH9582669.1"/>
    </source>
</evidence>
<evidence type="ECO:0000256" key="1">
    <source>
        <dbReference type="SAM" id="Phobius"/>
    </source>
</evidence>
<protein>
    <submittedName>
        <fullName evidence="2">Uncharacterized protein</fullName>
    </submittedName>
</protein>
<organism evidence="2 3">
    <name type="scientific">Schistosoma haematobium</name>
    <name type="common">Blood fluke</name>
    <dbReference type="NCBI Taxonomy" id="6185"/>
    <lineage>
        <taxon>Eukaryota</taxon>
        <taxon>Metazoa</taxon>
        <taxon>Spiralia</taxon>
        <taxon>Lophotrochozoa</taxon>
        <taxon>Platyhelminthes</taxon>
        <taxon>Trematoda</taxon>
        <taxon>Digenea</taxon>
        <taxon>Strigeidida</taxon>
        <taxon>Schistosomatoidea</taxon>
        <taxon>Schistosomatidae</taxon>
        <taxon>Schistosoma</taxon>
    </lineage>
</organism>
<dbReference type="CTD" id="58546253"/>
<reference evidence="2" key="4">
    <citation type="journal article" date="2022" name="PLoS Pathog.">
        <title>Chromosome-level genome of Schistosoma haematobium underpins genome-wide explorations of molecular variation.</title>
        <authorList>
            <person name="Stroehlein A.J."/>
            <person name="Korhonen P.K."/>
            <person name="Lee V.V."/>
            <person name="Ralph S.A."/>
            <person name="Mentink-Kane M."/>
            <person name="You H."/>
            <person name="McManus D.P."/>
            <person name="Tchuente L.T."/>
            <person name="Stothard J.R."/>
            <person name="Kaur P."/>
            <person name="Dudchenko O."/>
            <person name="Aiden E.L."/>
            <person name="Yang B."/>
            <person name="Yang H."/>
            <person name="Emery A.M."/>
            <person name="Webster B.L."/>
            <person name="Brindley P.J."/>
            <person name="Rollinson D."/>
            <person name="Chang B.C.H."/>
            <person name="Gasser R.B."/>
            <person name="Young N.D."/>
        </authorList>
    </citation>
    <scope>NUCLEOTIDE SEQUENCE</scope>
</reference>
<proteinExistence type="predicted"/>
<sequence length="313" mass="35488">MSCSQIAVECTRERFSLVYPHPNVFYQCRYICFSRGNAFAIYRCIFASLFATLLILDYVWIILRDPKFPDFLSWCLDASQWALLGTAVCYIILACNAVCISRRNGESNNETTIPYKFVWLLYTCSVNCVYSTMTLHWMFSGHQSSLEQTLKHSIPGCLILMDLFLNSIPLYICHTFYPVIVHLIYLAVATLSLYLAYTIGNLDKTTPFPSNPTVFIGGHALLPNGYQDFSNIPRIFIVLLGAIFIGIMIHCILLTLVITRDFLASLCQQSTTVWYDSNDDVAYLMDNSTTTLDLLSRQSSSSTGVHNLNEKLK</sequence>
<dbReference type="PANTHER" id="PTHR12242">
    <property type="entry name" value="OS02G0130600 PROTEIN-RELATED"/>
    <property type="match status" value="1"/>
</dbReference>
<keyword evidence="3" id="KW-1185">Reference proteome</keyword>
<feature type="transmembrane region" description="Helical" evidence="1">
    <location>
        <begin position="39"/>
        <end position="61"/>
    </location>
</feature>
<feature type="transmembrane region" description="Helical" evidence="1">
    <location>
        <begin position="153"/>
        <end position="172"/>
    </location>
</feature>
<dbReference type="RefSeq" id="XP_051066141.1">
    <property type="nucleotide sequence ID" value="XM_051215610.1"/>
</dbReference>
<dbReference type="EMBL" id="AMPZ03000005">
    <property type="protein sequence ID" value="KAH9582669.1"/>
    <property type="molecule type" value="Genomic_DNA"/>
</dbReference>
<feature type="transmembrane region" description="Helical" evidence="1">
    <location>
        <begin position="113"/>
        <end position="133"/>
    </location>
</feature>
<feature type="transmembrane region" description="Helical" evidence="1">
    <location>
        <begin position="235"/>
        <end position="258"/>
    </location>
</feature>
<dbReference type="GeneID" id="58546253"/>
<reference evidence="2" key="3">
    <citation type="submission" date="2021-06" db="EMBL/GenBank/DDBJ databases">
        <title>Chromosome-level genome assembly for S. haematobium.</title>
        <authorList>
            <person name="Stroehlein A.J."/>
        </authorList>
    </citation>
    <scope>NUCLEOTIDE SEQUENCE</scope>
</reference>
<reference evidence="2" key="2">
    <citation type="journal article" date="2019" name="Gigascience">
        <title>High-quality Schistosoma haematobium genome achieved by single-molecule and long-range sequencing.</title>
        <authorList>
            <person name="Stroehlein A.J."/>
            <person name="Korhonen P.K."/>
            <person name="Chong T.M."/>
            <person name="Lim Y.L."/>
            <person name="Chan K.G."/>
            <person name="Webster B."/>
            <person name="Rollinson D."/>
            <person name="Brindley P.J."/>
            <person name="Gasser R.B."/>
            <person name="Young N.D."/>
        </authorList>
    </citation>
    <scope>NUCLEOTIDE SEQUENCE</scope>
</reference>
<evidence type="ECO:0000313" key="3">
    <source>
        <dbReference type="Proteomes" id="UP000471633"/>
    </source>
</evidence>
<dbReference type="PANTHER" id="PTHR12242:SF45">
    <property type="entry name" value="MARVEL DOMAIN-CONTAINING PROTEIN"/>
    <property type="match status" value="1"/>
</dbReference>
<dbReference type="Proteomes" id="UP000471633">
    <property type="component" value="Unassembled WGS sequence"/>
</dbReference>
<keyword evidence="1" id="KW-0812">Transmembrane</keyword>
<dbReference type="GO" id="GO:0016020">
    <property type="term" value="C:membrane"/>
    <property type="evidence" value="ECO:0007669"/>
    <property type="project" value="TreeGrafter"/>
</dbReference>